<keyword evidence="4" id="KW-1185">Reference proteome</keyword>
<evidence type="ECO:0000256" key="1">
    <source>
        <dbReference type="SAM" id="MobiDB-lite"/>
    </source>
</evidence>
<evidence type="ECO:0000313" key="3">
    <source>
        <dbReference type="EMBL" id="SFJ77425.1"/>
    </source>
</evidence>
<dbReference type="Gene3D" id="3.40.390.10">
    <property type="entry name" value="Collagenase (Catalytic Domain)"/>
    <property type="match status" value="1"/>
</dbReference>
<feature type="compositionally biased region" description="Low complexity" evidence="1">
    <location>
        <begin position="25"/>
        <end position="50"/>
    </location>
</feature>
<organism evidence="3 4">
    <name type="scientific">Streptosporangium canum</name>
    <dbReference type="NCBI Taxonomy" id="324952"/>
    <lineage>
        <taxon>Bacteria</taxon>
        <taxon>Bacillati</taxon>
        <taxon>Actinomycetota</taxon>
        <taxon>Actinomycetes</taxon>
        <taxon>Streptosporangiales</taxon>
        <taxon>Streptosporangiaceae</taxon>
        <taxon>Streptosporangium</taxon>
    </lineage>
</organism>
<accession>A0A1I3U3D6</accession>
<protein>
    <submittedName>
        <fullName evidence="3">IgA Peptidase M64</fullName>
    </submittedName>
</protein>
<dbReference type="InterPro" id="IPR024079">
    <property type="entry name" value="MetalloPept_cat_dom_sf"/>
</dbReference>
<dbReference type="GO" id="GO:0008237">
    <property type="term" value="F:metallopeptidase activity"/>
    <property type="evidence" value="ECO:0007669"/>
    <property type="project" value="InterPro"/>
</dbReference>
<feature type="signal peptide" evidence="2">
    <location>
        <begin position="1"/>
        <end position="26"/>
    </location>
</feature>
<feature type="region of interest" description="Disordered" evidence="1">
    <location>
        <begin position="25"/>
        <end position="51"/>
    </location>
</feature>
<proteinExistence type="predicted"/>
<gene>
    <name evidence="3" type="ORF">SAMN05216275_11278</name>
</gene>
<dbReference type="GeneID" id="96299588"/>
<keyword evidence="2" id="KW-0732">Signal</keyword>
<dbReference type="EMBL" id="FOQY01000012">
    <property type="protein sequence ID" value="SFJ77425.1"/>
    <property type="molecule type" value="Genomic_DNA"/>
</dbReference>
<dbReference type="Proteomes" id="UP000199111">
    <property type="component" value="Unassembled WGS sequence"/>
</dbReference>
<reference evidence="4" key="1">
    <citation type="submission" date="2016-10" db="EMBL/GenBank/DDBJ databases">
        <authorList>
            <person name="Varghese N."/>
            <person name="Submissions S."/>
        </authorList>
    </citation>
    <scope>NUCLEOTIDE SEQUENCE [LARGE SCALE GENOMIC DNA]</scope>
    <source>
        <strain evidence="4">CGMCC 4.2126</strain>
    </source>
</reference>
<evidence type="ECO:0000313" key="4">
    <source>
        <dbReference type="Proteomes" id="UP000199111"/>
    </source>
</evidence>
<dbReference type="AlphaFoldDB" id="A0A1I3U3D6"/>
<feature type="chain" id="PRO_5011727702" evidence="2">
    <location>
        <begin position="27"/>
        <end position="437"/>
    </location>
</feature>
<dbReference type="PROSITE" id="PS51257">
    <property type="entry name" value="PROKAR_LIPOPROTEIN"/>
    <property type="match status" value="1"/>
</dbReference>
<dbReference type="RefSeq" id="WP_093888351.1">
    <property type="nucleotide sequence ID" value="NZ_FOQY01000012.1"/>
</dbReference>
<name>A0A1I3U3D6_9ACTN</name>
<dbReference type="Pfam" id="PF09471">
    <property type="entry name" value="Peptidase_M64"/>
    <property type="match status" value="2"/>
</dbReference>
<sequence length="437" mass="47024">MRRIPLLTAAAVAACATALAAAPALASPSPASTPTPARTATAQAAPAGPTRPVEVFAEDGTITRAEVPASAGPKARSLATSAARLTPVEVNGPSADRIDLVFVGDGYTEAELGLYGDQVAAKWALLSGREPFKSYRGLFNVWRIDIPSPVSGVSGDPARDVVRDTPLEMTFWCDGLERLLCVDEDRAKSYAALAPGVDQIAAMANSAKYGGAGYTDEEMATFSGGNERAGEVLPHELGHSLGDLADEYDYYAYPGDGSRYDGPEFSEVNVSVRDAGRMRAERAKWWYWLGAPSPDGDVVGAYEGGYYTQYGVYRPTPNSLMKSLGREFNSVSREKMIQSFYAIARPIDSHTPNERPVARTSTLSVTPAPVPTLSVRWYRDGKEHRPWRGRTSVDVIGMGNGGTVTAVVTDETTDVRDPGYREEFLTQSVTWTVRGNH</sequence>
<dbReference type="InterPro" id="IPR019026">
    <property type="entry name" value="Peptidase_M64_IgA"/>
</dbReference>
<evidence type="ECO:0000256" key="2">
    <source>
        <dbReference type="SAM" id="SignalP"/>
    </source>
</evidence>